<dbReference type="Proteomes" id="UP000658278">
    <property type="component" value="Unassembled WGS sequence"/>
</dbReference>
<dbReference type="EMBL" id="JAENII010000003">
    <property type="protein sequence ID" value="MBK1826519.1"/>
    <property type="molecule type" value="Genomic_DNA"/>
</dbReference>
<dbReference type="InterPro" id="IPR017850">
    <property type="entry name" value="Alkaline_phosphatase_core_sf"/>
</dbReference>
<dbReference type="Pfam" id="PF00884">
    <property type="entry name" value="Sulfatase"/>
    <property type="match status" value="1"/>
</dbReference>
<dbReference type="SUPFAM" id="SSF53649">
    <property type="entry name" value="Alkaline phosphatase-like"/>
    <property type="match status" value="1"/>
</dbReference>
<reference evidence="7" key="1">
    <citation type="submission" date="2021-01" db="EMBL/GenBank/DDBJ databases">
        <title>Modified the classification status of verrucomicrobia.</title>
        <authorList>
            <person name="Feng X."/>
        </authorList>
    </citation>
    <scope>NUCLEOTIDE SEQUENCE</scope>
    <source>
        <strain evidence="7">KCTC 22201</strain>
    </source>
</reference>
<dbReference type="AlphaFoldDB" id="A0A934VDQ5"/>
<evidence type="ECO:0000256" key="3">
    <source>
        <dbReference type="ARBA" id="ARBA00022801"/>
    </source>
</evidence>
<evidence type="ECO:0000313" key="7">
    <source>
        <dbReference type="EMBL" id="MBK1826519.1"/>
    </source>
</evidence>
<keyword evidence="2" id="KW-0479">Metal-binding</keyword>
<keyword evidence="8" id="KW-1185">Reference proteome</keyword>
<sequence length="446" mass="49390">MKPLRHLSPLLILGTLSGALATARTPNIVVLYSDDAGYADFGFQPECRPEMKKLTPNIDRIATEGARFTDAYMSGCVCSPSRAGLMTGVYQQRYGYDNNLPPGTKDGLPLDVTFGSKRLQKLGYRTGLIGKWHLGYPEAFHPNKRGFDWFYGLLQGSRPYHAMDKASPHRVILENNTPTKEEGYVTDRFGDAACRFIRESREKPFYLFVSFTSPHGPLQPKEEDLKRLGHIDEKKRKNYAGLIVSLDDNVGKILKCLETEGLADDTVVIFTNDNGGQTGTGADNTPLQGKKGTLYEGGVRVPCAVRWPGKIQPGSVVRDPVIALDLTPTFVELAGGTVEDSWKLDGVSILGHLTGRKEELAERPLFWRQHGSTGDRAMRLGSWKLTHPRSKGQAPMLFNLSEDIGESTDLATKKPEVLQSMLTRLDAWEAELMEPRWGPGSPGKKK</sequence>
<dbReference type="Gene3D" id="3.40.720.10">
    <property type="entry name" value="Alkaline Phosphatase, subunit A"/>
    <property type="match status" value="1"/>
</dbReference>
<dbReference type="InterPro" id="IPR024607">
    <property type="entry name" value="Sulfatase_CS"/>
</dbReference>
<dbReference type="Gene3D" id="3.30.1120.10">
    <property type="match status" value="1"/>
</dbReference>
<accession>A0A934VDQ5</accession>
<feature type="domain" description="Sulfatase N-terminal" evidence="6">
    <location>
        <begin position="26"/>
        <end position="335"/>
    </location>
</feature>
<dbReference type="GO" id="GO:0004065">
    <property type="term" value="F:arylsulfatase activity"/>
    <property type="evidence" value="ECO:0007669"/>
    <property type="project" value="TreeGrafter"/>
</dbReference>
<evidence type="ECO:0000256" key="2">
    <source>
        <dbReference type="ARBA" id="ARBA00022723"/>
    </source>
</evidence>
<evidence type="ECO:0000256" key="1">
    <source>
        <dbReference type="ARBA" id="ARBA00008779"/>
    </source>
</evidence>
<feature type="chain" id="PRO_5036991445" evidence="5">
    <location>
        <begin position="22"/>
        <end position="446"/>
    </location>
</feature>
<keyword evidence="3 7" id="KW-0378">Hydrolase</keyword>
<dbReference type="GO" id="GO:0046872">
    <property type="term" value="F:metal ion binding"/>
    <property type="evidence" value="ECO:0007669"/>
    <property type="project" value="UniProtKB-KW"/>
</dbReference>
<evidence type="ECO:0000259" key="6">
    <source>
        <dbReference type="Pfam" id="PF00884"/>
    </source>
</evidence>
<proteinExistence type="inferred from homology"/>
<protein>
    <submittedName>
        <fullName evidence="7">Sulfatase-like hydrolase/transferase</fullName>
    </submittedName>
</protein>
<organism evidence="7 8">
    <name type="scientific">Haloferula rosea</name>
    <dbReference type="NCBI Taxonomy" id="490093"/>
    <lineage>
        <taxon>Bacteria</taxon>
        <taxon>Pseudomonadati</taxon>
        <taxon>Verrucomicrobiota</taxon>
        <taxon>Verrucomicrobiia</taxon>
        <taxon>Verrucomicrobiales</taxon>
        <taxon>Verrucomicrobiaceae</taxon>
        <taxon>Haloferula</taxon>
    </lineage>
</organism>
<keyword evidence="5" id="KW-0732">Signal</keyword>
<dbReference type="PANTHER" id="PTHR42693:SF53">
    <property type="entry name" value="ENDO-4-O-SULFATASE"/>
    <property type="match status" value="1"/>
</dbReference>
<dbReference type="InterPro" id="IPR050738">
    <property type="entry name" value="Sulfatase"/>
</dbReference>
<keyword evidence="4" id="KW-0106">Calcium</keyword>
<feature type="signal peptide" evidence="5">
    <location>
        <begin position="1"/>
        <end position="21"/>
    </location>
</feature>
<comment type="similarity">
    <text evidence="1">Belongs to the sulfatase family.</text>
</comment>
<dbReference type="PANTHER" id="PTHR42693">
    <property type="entry name" value="ARYLSULFATASE FAMILY MEMBER"/>
    <property type="match status" value="1"/>
</dbReference>
<dbReference type="InterPro" id="IPR000917">
    <property type="entry name" value="Sulfatase_N"/>
</dbReference>
<evidence type="ECO:0000256" key="4">
    <source>
        <dbReference type="ARBA" id="ARBA00022837"/>
    </source>
</evidence>
<name>A0A934VDQ5_9BACT</name>
<comment type="caution">
    <text evidence="7">The sequence shown here is derived from an EMBL/GenBank/DDBJ whole genome shotgun (WGS) entry which is preliminary data.</text>
</comment>
<evidence type="ECO:0000313" key="8">
    <source>
        <dbReference type="Proteomes" id="UP000658278"/>
    </source>
</evidence>
<evidence type="ECO:0000256" key="5">
    <source>
        <dbReference type="SAM" id="SignalP"/>
    </source>
</evidence>
<dbReference type="PROSITE" id="PS00149">
    <property type="entry name" value="SULFATASE_2"/>
    <property type="match status" value="1"/>
</dbReference>
<gene>
    <name evidence="7" type="ORF">JIN81_05780</name>
</gene>
<dbReference type="RefSeq" id="WP_200277553.1">
    <property type="nucleotide sequence ID" value="NZ_JAENII010000003.1"/>
</dbReference>